<evidence type="ECO:0000256" key="1">
    <source>
        <dbReference type="SAM" id="MobiDB-lite"/>
    </source>
</evidence>
<dbReference type="AlphaFoldDB" id="A0A918YPL2"/>
<gene>
    <name evidence="2" type="ORF">GCM10010339_72500</name>
</gene>
<evidence type="ECO:0000313" key="2">
    <source>
        <dbReference type="EMBL" id="GHE11726.1"/>
    </source>
</evidence>
<accession>A0A918YPL2</accession>
<feature type="region of interest" description="Disordered" evidence="1">
    <location>
        <begin position="40"/>
        <end position="76"/>
    </location>
</feature>
<organism evidence="2 3">
    <name type="scientific">Streptomyces alanosinicus</name>
    <dbReference type="NCBI Taxonomy" id="68171"/>
    <lineage>
        <taxon>Bacteria</taxon>
        <taxon>Bacillati</taxon>
        <taxon>Actinomycetota</taxon>
        <taxon>Actinomycetes</taxon>
        <taxon>Kitasatosporales</taxon>
        <taxon>Streptomycetaceae</taxon>
        <taxon>Streptomyces</taxon>
    </lineage>
</organism>
<name>A0A918YPL2_9ACTN</name>
<sequence>MGVEPVPDQHDRRLDEVVDSVDQLDEVPLAHAAASVFAGSAGAQPVAQPVRDPGRMAISPATDRRPERRPLTVTTGVGRAGPRCVLWAADR</sequence>
<comment type="caution">
    <text evidence="2">The sequence shown here is derived from an EMBL/GenBank/DDBJ whole genome shotgun (WGS) entry which is preliminary data.</text>
</comment>
<protein>
    <submittedName>
        <fullName evidence="2">Uncharacterized protein</fullName>
    </submittedName>
</protein>
<reference evidence="2" key="1">
    <citation type="journal article" date="2014" name="Int. J. Syst. Evol. Microbiol.">
        <title>Complete genome sequence of Corynebacterium casei LMG S-19264T (=DSM 44701T), isolated from a smear-ripened cheese.</title>
        <authorList>
            <consortium name="US DOE Joint Genome Institute (JGI-PGF)"/>
            <person name="Walter F."/>
            <person name="Albersmeier A."/>
            <person name="Kalinowski J."/>
            <person name="Ruckert C."/>
        </authorList>
    </citation>
    <scope>NUCLEOTIDE SEQUENCE</scope>
    <source>
        <strain evidence="2">JCM 4714</strain>
    </source>
</reference>
<proteinExistence type="predicted"/>
<keyword evidence="3" id="KW-1185">Reference proteome</keyword>
<dbReference type="Proteomes" id="UP000655443">
    <property type="component" value="Unassembled WGS sequence"/>
</dbReference>
<dbReference type="EMBL" id="BMVG01000030">
    <property type="protein sequence ID" value="GHE11726.1"/>
    <property type="molecule type" value="Genomic_DNA"/>
</dbReference>
<reference evidence="2" key="2">
    <citation type="submission" date="2020-09" db="EMBL/GenBank/DDBJ databases">
        <authorList>
            <person name="Sun Q."/>
            <person name="Ohkuma M."/>
        </authorList>
    </citation>
    <scope>NUCLEOTIDE SEQUENCE</scope>
    <source>
        <strain evidence="2">JCM 4714</strain>
    </source>
</reference>
<evidence type="ECO:0000313" key="3">
    <source>
        <dbReference type="Proteomes" id="UP000655443"/>
    </source>
</evidence>